<dbReference type="AlphaFoldDB" id="A0A1C3X885"/>
<sequence length="95" mass="10628">MKVERRAHYSVGEKIGPWPIFFLGPDELVAGRDNKHMDFRLSVMKVHDGTRPSAVVSTLCMAHNKFGQCYLSCITPFHGFGLQKLLANALAAQRL</sequence>
<protein>
    <recommendedName>
        <fullName evidence="3">DUF2867 domain-containing protein</fullName>
    </recommendedName>
</protein>
<dbReference type="Pfam" id="PF11066">
    <property type="entry name" value="DUF2867"/>
    <property type="match status" value="1"/>
</dbReference>
<accession>A0A1C3X885</accession>
<dbReference type="Proteomes" id="UP000199184">
    <property type="component" value="Unassembled WGS sequence"/>
</dbReference>
<dbReference type="EMBL" id="FMAI01000013">
    <property type="protein sequence ID" value="SCB48425.1"/>
    <property type="molecule type" value="Genomic_DNA"/>
</dbReference>
<keyword evidence="2" id="KW-1185">Reference proteome</keyword>
<dbReference type="InterPro" id="IPR021295">
    <property type="entry name" value="DUF2867"/>
</dbReference>
<evidence type="ECO:0000313" key="1">
    <source>
        <dbReference type="EMBL" id="SCB48425.1"/>
    </source>
</evidence>
<reference evidence="2" key="1">
    <citation type="submission" date="2016-08" db="EMBL/GenBank/DDBJ databases">
        <authorList>
            <person name="Varghese N."/>
            <person name="Submissions Spin"/>
        </authorList>
    </citation>
    <scope>NUCLEOTIDE SEQUENCE [LARGE SCALE GENOMIC DNA]</scope>
    <source>
        <strain evidence="2">ERR11</strain>
    </source>
</reference>
<name>A0A1C3X885_9BRAD</name>
<evidence type="ECO:0008006" key="3">
    <source>
        <dbReference type="Google" id="ProtNLM"/>
    </source>
</evidence>
<proteinExistence type="predicted"/>
<gene>
    <name evidence="1" type="ORF">GA0061098_101337</name>
</gene>
<organism evidence="1 2">
    <name type="scientific">Bradyrhizobium shewense</name>
    <dbReference type="NCBI Taxonomy" id="1761772"/>
    <lineage>
        <taxon>Bacteria</taxon>
        <taxon>Pseudomonadati</taxon>
        <taxon>Pseudomonadota</taxon>
        <taxon>Alphaproteobacteria</taxon>
        <taxon>Hyphomicrobiales</taxon>
        <taxon>Nitrobacteraceae</taxon>
        <taxon>Bradyrhizobium</taxon>
    </lineage>
</organism>
<evidence type="ECO:0000313" key="2">
    <source>
        <dbReference type="Proteomes" id="UP000199184"/>
    </source>
</evidence>